<evidence type="ECO:0000313" key="4">
    <source>
        <dbReference type="Proteomes" id="UP001596274"/>
    </source>
</evidence>
<dbReference type="AlphaFoldDB" id="A0ABD5T325"/>
<name>A0ABD5T325_9EURY</name>
<keyword evidence="2" id="KW-0472">Membrane</keyword>
<gene>
    <name evidence="3" type="ORF">ACFQDD_03365</name>
</gene>
<keyword evidence="2" id="KW-0812">Transmembrane</keyword>
<keyword evidence="4" id="KW-1185">Reference proteome</keyword>
<evidence type="ECO:0000256" key="2">
    <source>
        <dbReference type="SAM" id="Phobius"/>
    </source>
</evidence>
<accession>A0ABD5T325</accession>
<comment type="caution">
    <text evidence="3">The sequence shown here is derived from an EMBL/GenBank/DDBJ whole genome shotgun (WGS) entry which is preliminary data.</text>
</comment>
<dbReference type="EMBL" id="JBHSWT010000085">
    <property type="protein sequence ID" value="MFC6770571.1"/>
    <property type="molecule type" value="Genomic_DNA"/>
</dbReference>
<feature type="region of interest" description="Disordered" evidence="1">
    <location>
        <begin position="36"/>
        <end position="68"/>
    </location>
</feature>
<organism evidence="3 4">
    <name type="scientific">Halorubrum pallidum</name>
    <dbReference type="NCBI Taxonomy" id="1526114"/>
    <lineage>
        <taxon>Archaea</taxon>
        <taxon>Methanobacteriati</taxon>
        <taxon>Methanobacteriota</taxon>
        <taxon>Stenosarchaea group</taxon>
        <taxon>Halobacteria</taxon>
        <taxon>Halobacteriales</taxon>
        <taxon>Haloferacaceae</taxon>
        <taxon>Halorubrum</taxon>
    </lineage>
</organism>
<feature type="transmembrane region" description="Helical" evidence="2">
    <location>
        <begin position="7"/>
        <end position="28"/>
    </location>
</feature>
<protein>
    <submittedName>
        <fullName evidence="3">Uncharacterized protein</fullName>
    </submittedName>
</protein>
<evidence type="ECO:0000313" key="3">
    <source>
        <dbReference type="EMBL" id="MFC6770571.1"/>
    </source>
</evidence>
<sequence length="68" mass="7068">MIQYLSVVGVAAVVATLLMVAAMLYLVWGAMGNDVHSPTPDDSDRLELDEGEESGDAKGELTADGNSA</sequence>
<dbReference type="Proteomes" id="UP001596274">
    <property type="component" value="Unassembled WGS sequence"/>
</dbReference>
<keyword evidence="2" id="KW-1133">Transmembrane helix</keyword>
<reference evidence="3 4" key="1">
    <citation type="journal article" date="2019" name="Int. J. Syst. Evol. Microbiol.">
        <title>The Global Catalogue of Microorganisms (GCM) 10K type strain sequencing project: providing services to taxonomists for standard genome sequencing and annotation.</title>
        <authorList>
            <consortium name="The Broad Institute Genomics Platform"/>
            <consortium name="The Broad Institute Genome Sequencing Center for Infectious Disease"/>
            <person name="Wu L."/>
            <person name="Ma J."/>
        </authorList>
    </citation>
    <scope>NUCLEOTIDE SEQUENCE [LARGE SCALE GENOMIC DNA]</scope>
    <source>
        <strain evidence="3 4">PJ61</strain>
    </source>
</reference>
<evidence type="ECO:0000256" key="1">
    <source>
        <dbReference type="SAM" id="MobiDB-lite"/>
    </source>
</evidence>
<proteinExistence type="predicted"/>